<proteinExistence type="predicted"/>
<organism evidence="1 2">
    <name type="scientific">Gekko japonicus</name>
    <name type="common">Schlegel's Japanese gecko</name>
    <dbReference type="NCBI Taxonomy" id="146911"/>
    <lineage>
        <taxon>Eukaryota</taxon>
        <taxon>Metazoa</taxon>
        <taxon>Chordata</taxon>
        <taxon>Craniata</taxon>
        <taxon>Vertebrata</taxon>
        <taxon>Euteleostomi</taxon>
        <taxon>Lepidosauria</taxon>
        <taxon>Squamata</taxon>
        <taxon>Bifurcata</taxon>
        <taxon>Gekkota</taxon>
        <taxon>Gekkonidae</taxon>
        <taxon>Gekkoninae</taxon>
        <taxon>Gekko</taxon>
    </lineage>
</organism>
<dbReference type="Pfam" id="PF15011">
    <property type="entry name" value="CA109-like"/>
    <property type="match status" value="1"/>
</dbReference>
<evidence type="ECO:0000313" key="2">
    <source>
        <dbReference type="RefSeq" id="XP_015266381.1"/>
    </source>
</evidence>
<sequence length="204" mass="23344">MASDDSLLPHTLRCFLQKCFRALQEQHETWKTALAACTSLLGSLSNLAEQMQASQKVAFANTPLRDFPSLPERLRCRQQCAAEALMEELWGKLLDLQKVRDTVGVHVASIFQLYEQQEGLCQESAFQRSVLCPSLADMLEWLLDMEAFYHSICLEVKMLFLQVTYEDLPKMQTLPQAWEQVLQHSLQNMVEDVILKVSFFLEAG</sequence>
<accession>A0ABM1JY44</accession>
<name>A0ABM1JY44_GEKJA</name>
<dbReference type="PANTHER" id="PTHR16234">
    <property type="entry name" value="SIMILAR TO HYPOTHETICAL PROTEIN FLJ20508"/>
    <property type="match status" value="1"/>
</dbReference>
<dbReference type="GeneID" id="107110161"/>
<dbReference type="Proteomes" id="UP000694871">
    <property type="component" value="Unplaced"/>
</dbReference>
<dbReference type="InterPro" id="IPR029159">
    <property type="entry name" value="CA109-like"/>
</dbReference>
<dbReference type="PANTHER" id="PTHR16234:SF5">
    <property type="entry name" value="AFG2-INTERACTING RIBOSOME MATURATION FACTOR"/>
    <property type="match status" value="1"/>
</dbReference>
<gene>
    <name evidence="2" type="primary">LOC107110161</name>
</gene>
<dbReference type="RefSeq" id="XP_015266381.1">
    <property type="nucleotide sequence ID" value="XM_015410895.1"/>
</dbReference>
<reference evidence="2" key="1">
    <citation type="submission" date="2025-08" db="UniProtKB">
        <authorList>
            <consortium name="RefSeq"/>
        </authorList>
    </citation>
    <scope>IDENTIFICATION</scope>
</reference>
<evidence type="ECO:0000313" key="1">
    <source>
        <dbReference type="Proteomes" id="UP000694871"/>
    </source>
</evidence>
<protein>
    <submittedName>
        <fullName evidence="2">Uncharacterized protein C1orf109 homolog</fullName>
    </submittedName>
</protein>
<keyword evidence="1" id="KW-1185">Reference proteome</keyword>